<dbReference type="AlphaFoldDB" id="A0A540MNK6"/>
<dbReference type="Proteomes" id="UP000315295">
    <property type="component" value="Unassembled WGS sequence"/>
</dbReference>
<name>A0A540MNK6_MALBA</name>
<protein>
    <submittedName>
        <fullName evidence="1">Uncharacterized protein</fullName>
    </submittedName>
</protein>
<proteinExistence type="predicted"/>
<evidence type="ECO:0000313" key="1">
    <source>
        <dbReference type="EMBL" id="TQE00345.1"/>
    </source>
</evidence>
<dbReference type="EMBL" id="VIEB01000217">
    <property type="protein sequence ID" value="TQE00345.1"/>
    <property type="molecule type" value="Genomic_DNA"/>
</dbReference>
<comment type="caution">
    <text evidence="1">The sequence shown here is derived from an EMBL/GenBank/DDBJ whole genome shotgun (WGS) entry which is preliminary data.</text>
</comment>
<sequence>MRSRASVLFCDERPRISDTTPTNKTMKMAQHRMHVNDRDAITKVTTFLVLRIQKGTWLEYTVDVAFCGNKTTLC</sequence>
<keyword evidence="2" id="KW-1185">Reference proteome</keyword>
<accession>A0A540MNK6</accession>
<evidence type="ECO:0000313" key="2">
    <source>
        <dbReference type="Proteomes" id="UP000315295"/>
    </source>
</evidence>
<organism evidence="1 2">
    <name type="scientific">Malus baccata</name>
    <name type="common">Siberian crab apple</name>
    <name type="synonym">Pyrus baccata</name>
    <dbReference type="NCBI Taxonomy" id="106549"/>
    <lineage>
        <taxon>Eukaryota</taxon>
        <taxon>Viridiplantae</taxon>
        <taxon>Streptophyta</taxon>
        <taxon>Embryophyta</taxon>
        <taxon>Tracheophyta</taxon>
        <taxon>Spermatophyta</taxon>
        <taxon>Magnoliopsida</taxon>
        <taxon>eudicotyledons</taxon>
        <taxon>Gunneridae</taxon>
        <taxon>Pentapetalae</taxon>
        <taxon>rosids</taxon>
        <taxon>fabids</taxon>
        <taxon>Rosales</taxon>
        <taxon>Rosaceae</taxon>
        <taxon>Amygdaloideae</taxon>
        <taxon>Maleae</taxon>
        <taxon>Malus</taxon>
    </lineage>
</organism>
<reference evidence="1 2" key="1">
    <citation type="journal article" date="2019" name="G3 (Bethesda)">
        <title>Sequencing of a Wild Apple (Malus baccata) Genome Unravels the Differences Between Cultivated and Wild Apple Species Regarding Disease Resistance and Cold Tolerance.</title>
        <authorList>
            <person name="Chen X."/>
        </authorList>
    </citation>
    <scope>NUCLEOTIDE SEQUENCE [LARGE SCALE GENOMIC DNA]</scope>
    <source>
        <strain evidence="2">cv. Shandingzi</strain>
        <tissue evidence="1">Leaves</tissue>
    </source>
</reference>
<gene>
    <name evidence="1" type="ORF">C1H46_014072</name>
</gene>